<dbReference type="OrthoDB" id="1701771at2"/>
<dbReference type="CDD" id="cd17532">
    <property type="entry name" value="REC_LytTR_AlgR-like"/>
    <property type="match status" value="1"/>
</dbReference>
<dbReference type="Pfam" id="PF04397">
    <property type="entry name" value="LytTR"/>
    <property type="match status" value="1"/>
</dbReference>
<dbReference type="RefSeq" id="WP_073048409.1">
    <property type="nucleotide sequence ID" value="NZ_FQZL01000007.1"/>
</dbReference>
<dbReference type="Pfam" id="PF00072">
    <property type="entry name" value="Response_reg"/>
    <property type="match status" value="1"/>
</dbReference>
<dbReference type="InterPro" id="IPR046947">
    <property type="entry name" value="LytR-like"/>
</dbReference>
<sequence>MNCLIIDDEKPSREELRYFIENHSSIEIAGEFENSIQALKFLQDSRDIDVIFLDINMPNLDGMELARIIHRFEVRPELVFVTAYRDYALDAFQVEAFDYLLKPYSRERITGLLNKLEERVGKARSAGEVKSARKPEEVKASDDGGKTRKLSFTNGEKILVLNFDEISCIKANERKVEVSYGDGESFTANYKISELEDKLDDEIFFKSHRSYIVNVEKIKEIEMWFNNTYMLTIEGMDEKIPVSRSYVKEFKKLMKI</sequence>
<dbReference type="PANTHER" id="PTHR37299">
    <property type="entry name" value="TRANSCRIPTIONAL REGULATOR-RELATED"/>
    <property type="match status" value="1"/>
</dbReference>
<dbReference type="Proteomes" id="UP000184052">
    <property type="component" value="Unassembled WGS sequence"/>
</dbReference>
<feature type="modified residue" description="4-aspartylphosphate" evidence="1">
    <location>
        <position position="54"/>
    </location>
</feature>
<gene>
    <name evidence="5" type="ORF">SAMN02745751_01124</name>
</gene>
<reference evidence="5 6" key="1">
    <citation type="submission" date="2016-11" db="EMBL/GenBank/DDBJ databases">
        <authorList>
            <person name="Jaros S."/>
            <person name="Januszkiewicz K."/>
            <person name="Wedrychowicz H."/>
        </authorList>
    </citation>
    <scope>NUCLEOTIDE SEQUENCE [LARGE SCALE GENOMIC DNA]</scope>
    <source>
        <strain evidence="5 6">DSM 17477</strain>
    </source>
</reference>
<dbReference type="PROSITE" id="PS50930">
    <property type="entry name" value="HTH_LYTTR"/>
    <property type="match status" value="1"/>
</dbReference>
<protein>
    <submittedName>
        <fullName evidence="5">Two component transcriptional regulator, LytTR family</fullName>
    </submittedName>
</protein>
<feature type="domain" description="Response regulatory" evidence="3">
    <location>
        <begin position="2"/>
        <end position="117"/>
    </location>
</feature>
<keyword evidence="6" id="KW-1185">Reference proteome</keyword>
<evidence type="ECO:0000256" key="1">
    <source>
        <dbReference type="PROSITE-ProRule" id="PRU00169"/>
    </source>
</evidence>
<dbReference type="SMART" id="SM00850">
    <property type="entry name" value="LytTR"/>
    <property type="match status" value="1"/>
</dbReference>
<feature type="domain" description="HTH LytTR-type" evidence="4">
    <location>
        <begin position="150"/>
        <end position="256"/>
    </location>
</feature>
<dbReference type="InterPro" id="IPR001789">
    <property type="entry name" value="Sig_transdc_resp-reg_receiver"/>
</dbReference>
<dbReference type="Gene3D" id="2.40.50.40">
    <property type="match status" value="1"/>
</dbReference>
<dbReference type="PANTHER" id="PTHR37299:SF1">
    <property type="entry name" value="STAGE 0 SPORULATION PROTEIN A HOMOLOG"/>
    <property type="match status" value="1"/>
</dbReference>
<evidence type="ECO:0000313" key="6">
    <source>
        <dbReference type="Proteomes" id="UP000184052"/>
    </source>
</evidence>
<dbReference type="GO" id="GO:0003677">
    <property type="term" value="F:DNA binding"/>
    <property type="evidence" value="ECO:0007669"/>
    <property type="project" value="InterPro"/>
</dbReference>
<keyword evidence="1" id="KW-0597">Phosphoprotein</keyword>
<dbReference type="GO" id="GO:0000156">
    <property type="term" value="F:phosphorelay response regulator activity"/>
    <property type="evidence" value="ECO:0007669"/>
    <property type="project" value="InterPro"/>
</dbReference>
<dbReference type="InterPro" id="IPR007492">
    <property type="entry name" value="LytTR_DNA-bd_dom"/>
</dbReference>
<dbReference type="SUPFAM" id="SSF52172">
    <property type="entry name" value="CheY-like"/>
    <property type="match status" value="1"/>
</dbReference>
<feature type="region of interest" description="Disordered" evidence="2">
    <location>
        <begin position="126"/>
        <end position="146"/>
    </location>
</feature>
<evidence type="ECO:0000313" key="5">
    <source>
        <dbReference type="EMBL" id="SHI82296.1"/>
    </source>
</evidence>
<organism evidence="5 6">
    <name type="scientific">Dethiosulfatibacter aminovorans DSM 17477</name>
    <dbReference type="NCBI Taxonomy" id="1121476"/>
    <lineage>
        <taxon>Bacteria</taxon>
        <taxon>Bacillati</taxon>
        <taxon>Bacillota</taxon>
        <taxon>Tissierellia</taxon>
        <taxon>Dethiosulfatibacter</taxon>
    </lineage>
</organism>
<name>A0A1M6E9Z5_9FIRM</name>
<evidence type="ECO:0000256" key="2">
    <source>
        <dbReference type="SAM" id="MobiDB-lite"/>
    </source>
</evidence>
<dbReference type="AlphaFoldDB" id="A0A1M6E9Z5"/>
<dbReference type="Gene3D" id="2.20.25.10">
    <property type="match status" value="1"/>
</dbReference>
<dbReference type="STRING" id="1121476.SAMN02745751_01124"/>
<proteinExistence type="predicted"/>
<dbReference type="EMBL" id="FQZL01000007">
    <property type="protein sequence ID" value="SHI82296.1"/>
    <property type="molecule type" value="Genomic_DNA"/>
</dbReference>
<dbReference type="PROSITE" id="PS50110">
    <property type="entry name" value="RESPONSE_REGULATORY"/>
    <property type="match status" value="1"/>
</dbReference>
<dbReference type="SMART" id="SM00448">
    <property type="entry name" value="REC"/>
    <property type="match status" value="1"/>
</dbReference>
<evidence type="ECO:0000259" key="3">
    <source>
        <dbReference type="PROSITE" id="PS50110"/>
    </source>
</evidence>
<dbReference type="Gene3D" id="3.40.50.2300">
    <property type="match status" value="1"/>
</dbReference>
<accession>A0A1M6E9Z5</accession>
<evidence type="ECO:0000259" key="4">
    <source>
        <dbReference type="PROSITE" id="PS50930"/>
    </source>
</evidence>
<dbReference type="InterPro" id="IPR011006">
    <property type="entry name" value="CheY-like_superfamily"/>
</dbReference>